<proteinExistence type="predicted"/>
<dbReference type="EMBL" id="MU277216">
    <property type="protein sequence ID" value="KAI0060827.1"/>
    <property type="molecule type" value="Genomic_DNA"/>
</dbReference>
<keyword evidence="2" id="KW-1185">Reference proteome</keyword>
<dbReference type="Proteomes" id="UP000814140">
    <property type="component" value="Unassembled WGS sequence"/>
</dbReference>
<evidence type="ECO:0000313" key="1">
    <source>
        <dbReference type="EMBL" id="KAI0060827.1"/>
    </source>
</evidence>
<accession>A0ACB8SXB5</accession>
<gene>
    <name evidence="1" type="ORF">BV25DRAFT_1827379</name>
</gene>
<evidence type="ECO:0000313" key="2">
    <source>
        <dbReference type="Proteomes" id="UP000814140"/>
    </source>
</evidence>
<sequence>MPSILPSSSILSRHRKLITRRHLRKYSWLPDVLRVKHSIVPRIIGPVFTMTIFSALVAYGWSLGKPVTLTNSVTPLLAVVVGLILVFRNGTSYDRYYDGRKAFGALTSQVRNLSRLIWIQVALPPTDDANGKTPSTDITPQQLRRRKVDALKLTLAFAYAVKHYLREEDGVAWDDYVDVIPRSFTRAHQTTAFSSRRNSNATSYNAISDTITQSPDKSRATTPERGMSTEGTTVITTGTATKRVRVKRSKDKLPGAKTPLLGSEYRVDFNPYTEASIPLPLIMAHELTRMLFAFRRDGLLETVGPAGVNAMNQGVSSLVEQLTAVERIANTPIPKSYSIHLKQCVSLYLFALPFTLVKELGWATIPIVTVVAFTFMGIEGIAEEIEMPFGLDESDLPLDRYCSDLKEEINYIIDRLPEGGQGGYGWDDGEGDD</sequence>
<comment type="caution">
    <text evidence="1">The sequence shown here is derived from an EMBL/GenBank/DDBJ whole genome shotgun (WGS) entry which is preliminary data.</text>
</comment>
<reference evidence="1" key="2">
    <citation type="journal article" date="2022" name="New Phytol.">
        <title>Evolutionary transition to the ectomycorrhizal habit in the genomes of a hyperdiverse lineage of mushroom-forming fungi.</title>
        <authorList>
            <person name="Looney B."/>
            <person name="Miyauchi S."/>
            <person name="Morin E."/>
            <person name="Drula E."/>
            <person name="Courty P.E."/>
            <person name="Kohler A."/>
            <person name="Kuo A."/>
            <person name="LaButti K."/>
            <person name="Pangilinan J."/>
            <person name="Lipzen A."/>
            <person name="Riley R."/>
            <person name="Andreopoulos W."/>
            <person name="He G."/>
            <person name="Johnson J."/>
            <person name="Nolan M."/>
            <person name="Tritt A."/>
            <person name="Barry K.W."/>
            <person name="Grigoriev I.V."/>
            <person name="Nagy L.G."/>
            <person name="Hibbett D."/>
            <person name="Henrissat B."/>
            <person name="Matheny P.B."/>
            <person name="Labbe J."/>
            <person name="Martin F.M."/>
        </authorList>
    </citation>
    <scope>NUCLEOTIDE SEQUENCE</scope>
    <source>
        <strain evidence="1">HHB10654</strain>
    </source>
</reference>
<organism evidence="1 2">
    <name type="scientific">Artomyces pyxidatus</name>
    <dbReference type="NCBI Taxonomy" id="48021"/>
    <lineage>
        <taxon>Eukaryota</taxon>
        <taxon>Fungi</taxon>
        <taxon>Dikarya</taxon>
        <taxon>Basidiomycota</taxon>
        <taxon>Agaricomycotina</taxon>
        <taxon>Agaricomycetes</taxon>
        <taxon>Russulales</taxon>
        <taxon>Auriscalpiaceae</taxon>
        <taxon>Artomyces</taxon>
    </lineage>
</organism>
<protein>
    <submittedName>
        <fullName evidence="1">UPF0187-domain-containing protein</fullName>
    </submittedName>
</protein>
<reference evidence="1" key="1">
    <citation type="submission" date="2021-03" db="EMBL/GenBank/DDBJ databases">
        <authorList>
            <consortium name="DOE Joint Genome Institute"/>
            <person name="Ahrendt S."/>
            <person name="Looney B.P."/>
            <person name="Miyauchi S."/>
            <person name="Morin E."/>
            <person name="Drula E."/>
            <person name="Courty P.E."/>
            <person name="Chicoki N."/>
            <person name="Fauchery L."/>
            <person name="Kohler A."/>
            <person name="Kuo A."/>
            <person name="Labutti K."/>
            <person name="Pangilinan J."/>
            <person name="Lipzen A."/>
            <person name="Riley R."/>
            <person name="Andreopoulos W."/>
            <person name="He G."/>
            <person name="Johnson J."/>
            <person name="Barry K.W."/>
            <person name="Grigoriev I.V."/>
            <person name="Nagy L."/>
            <person name="Hibbett D."/>
            <person name="Henrissat B."/>
            <person name="Matheny P.B."/>
            <person name="Labbe J."/>
            <person name="Martin F."/>
        </authorList>
    </citation>
    <scope>NUCLEOTIDE SEQUENCE</scope>
    <source>
        <strain evidence="1">HHB10654</strain>
    </source>
</reference>
<name>A0ACB8SXB5_9AGAM</name>